<dbReference type="UniPathway" id="UPA00051">
    <property type="reaction ID" value="UER00081"/>
</dbReference>
<dbReference type="AlphaFoldDB" id="A0A1F6CBU7"/>
<dbReference type="NCBIfam" id="TIGR02082">
    <property type="entry name" value="metH"/>
    <property type="match status" value="1"/>
</dbReference>
<evidence type="ECO:0000256" key="17">
    <source>
        <dbReference type="ARBA" id="ARBA00023285"/>
    </source>
</evidence>
<evidence type="ECO:0000256" key="7">
    <source>
        <dbReference type="ARBA" id="ARBA00013998"/>
    </source>
</evidence>
<dbReference type="InterPro" id="IPR036594">
    <property type="entry name" value="Meth_synthase_dom"/>
</dbReference>
<dbReference type="Pfam" id="PF02310">
    <property type="entry name" value="B12-binding"/>
    <property type="match status" value="1"/>
</dbReference>
<evidence type="ECO:0000256" key="6">
    <source>
        <dbReference type="ARBA" id="ARBA00012032"/>
    </source>
</evidence>
<dbReference type="FunFam" id="3.20.20.330:FF:000001">
    <property type="entry name" value="Methionine synthase"/>
    <property type="match status" value="1"/>
</dbReference>
<feature type="domain" description="AdoMet activation" evidence="28">
    <location>
        <begin position="863"/>
        <end position="1150"/>
    </location>
</feature>
<dbReference type="InterPro" id="IPR011005">
    <property type="entry name" value="Dihydropteroate_synth-like_sf"/>
</dbReference>
<evidence type="ECO:0000256" key="21">
    <source>
        <dbReference type="PIRNR" id="PIRNR000381"/>
    </source>
</evidence>
<dbReference type="PIRSF" id="PIRSF000381">
    <property type="entry name" value="MetH"/>
    <property type="match status" value="1"/>
</dbReference>
<dbReference type="Pfam" id="PF02574">
    <property type="entry name" value="S-methyl_trans"/>
    <property type="match status" value="1"/>
</dbReference>
<dbReference type="Pfam" id="PF02607">
    <property type="entry name" value="B12-binding_2"/>
    <property type="match status" value="1"/>
</dbReference>
<evidence type="ECO:0000256" key="5">
    <source>
        <dbReference type="ARBA" id="ARBA00010398"/>
    </source>
</evidence>
<dbReference type="CDD" id="cd02069">
    <property type="entry name" value="methionine_synthase_B12_BD"/>
    <property type="match status" value="1"/>
</dbReference>
<keyword evidence="16 21" id="KW-0486">Methionine biosynthesis</keyword>
<evidence type="ECO:0000256" key="22">
    <source>
        <dbReference type="PIRSR" id="PIRSR000381-1"/>
    </source>
</evidence>
<dbReference type="InterPro" id="IPR033706">
    <property type="entry name" value="Met_synthase_B12-bd"/>
</dbReference>
<evidence type="ECO:0000259" key="26">
    <source>
        <dbReference type="PROSITE" id="PS50970"/>
    </source>
</evidence>
<dbReference type="Gene3D" id="1.10.1240.10">
    <property type="entry name" value="Methionine synthase domain"/>
    <property type="match status" value="1"/>
</dbReference>
<comment type="catalytic activity">
    <reaction evidence="1 21">
        <text>(6S)-5-methyl-5,6,7,8-tetrahydrofolate + L-homocysteine = (6S)-5,6,7,8-tetrahydrofolate + L-methionine</text>
        <dbReference type="Rhea" id="RHEA:11172"/>
        <dbReference type="ChEBI" id="CHEBI:18608"/>
        <dbReference type="ChEBI" id="CHEBI:57453"/>
        <dbReference type="ChEBI" id="CHEBI:57844"/>
        <dbReference type="ChEBI" id="CHEBI:58199"/>
        <dbReference type="EC" id="2.1.1.13"/>
    </reaction>
</comment>
<proteinExistence type="inferred from homology"/>
<evidence type="ECO:0000256" key="13">
    <source>
        <dbReference type="ARBA" id="ARBA00022723"/>
    </source>
</evidence>
<feature type="region of interest" description="Disordered" evidence="25">
    <location>
        <begin position="853"/>
        <end position="878"/>
    </location>
</feature>
<comment type="cofactor">
    <cofactor evidence="3 21 22">
        <name>methylcob(III)alamin</name>
        <dbReference type="ChEBI" id="CHEBI:28115"/>
    </cofactor>
</comment>
<evidence type="ECO:0000256" key="10">
    <source>
        <dbReference type="ARBA" id="ARBA00022628"/>
    </source>
</evidence>
<feature type="binding site" evidence="22 24">
    <location>
        <position position="294"/>
    </location>
    <ligand>
        <name>Zn(2+)</name>
        <dbReference type="ChEBI" id="CHEBI:29105"/>
    </ligand>
</feature>
<dbReference type="GO" id="GO:0050667">
    <property type="term" value="P:homocysteine metabolic process"/>
    <property type="evidence" value="ECO:0007669"/>
    <property type="project" value="TreeGrafter"/>
</dbReference>
<feature type="binding site" evidence="22 24">
    <location>
        <position position="231"/>
    </location>
    <ligand>
        <name>Zn(2+)</name>
        <dbReference type="ChEBI" id="CHEBI:29105"/>
    </ligand>
</feature>
<keyword evidence="17 21" id="KW-0170">Cobalt</keyword>
<dbReference type="GO" id="GO:0005829">
    <property type="term" value="C:cytosol"/>
    <property type="evidence" value="ECO:0007669"/>
    <property type="project" value="TreeGrafter"/>
</dbReference>
<comment type="pathway">
    <text evidence="4 21">Amino-acid biosynthesis; L-methionine biosynthesis via de novo pathway; L-methionine from L-homocysteine (MetH route): step 1/1.</text>
</comment>
<evidence type="ECO:0000259" key="29">
    <source>
        <dbReference type="PROSITE" id="PS51332"/>
    </source>
</evidence>
<dbReference type="GO" id="GO:0032259">
    <property type="term" value="P:methylation"/>
    <property type="evidence" value="ECO:0007669"/>
    <property type="project" value="UniProtKB-KW"/>
</dbReference>
<dbReference type="PROSITE" id="PS50974">
    <property type="entry name" value="ADOMET_ACTIVATION"/>
    <property type="match status" value="1"/>
</dbReference>
<feature type="binding site" evidence="23">
    <location>
        <begin position="1145"/>
        <end position="1146"/>
    </location>
    <ligand>
        <name>S-adenosyl-L-methionine</name>
        <dbReference type="ChEBI" id="CHEBI:59789"/>
    </ligand>
</feature>
<dbReference type="InterPro" id="IPR006158">
    <property type="entry name" value="Cobalamin-bd"/>
</dbReference>
<dbReference type="FunFam" id="3.20.20.20:FF:000017">
    <property type="entry name" value="Methionine synthase"/>
    <property type="match status" value="1"/>
</dbReference>
<dbReference type="SUPFAM" id="SSF47644">
    <property type="entry name" value="Methionine synthase domain"/>
    <property type="match status" value="1"/>
</dbReference>
<evidence type="ECO:0000256" key="19">
    <source>
        <dbReference type="ARBA" id="ARBA00031040"/>
    </source>
</evidence>
<dbReference type="SUPFAM" id="SSF82282">
    <property type="entry name" value="Homocysteine S-methyltransferase"/>
    <property type="match status" value="1"/>
</dbReference>
<evidence type="ECO:0000256" key="14">
    <source>
        <dbReference type="ARBA" id="ARBA00022737"/>
    </source>
</evidence>
<dbReference type="Pfam" id="PF02965">
    <property type="entry name" value="Met_synt_B12"/>
    <property type="match status" value="1"/>
</dbReference>
<sequence length="1150" mass="126256">MNRPDRTRLLKELLQEKILVFDGAMGTAIQAQSLTAEDFGGPDLEGCNENLVLTRPDVVLDIHRSYLDAGADVIQTDTFGGTAIVLTEYGLQDRVHEINETAARLARRAADEHVTSDRPRFVYGSMGPTTRAITVTGGVTFDELIRAYHDQAAGLVAGGVDLLFMETCQDTRNVKAGLIGIRQLFDELGLSVPVMVSGTIEPMGTMLAGQGVEAFATSLAHADLFAIGLNCATGPEFMTDHIRSLSALTDRPVSCLPNAGLPDEEGRYRETPESLAAALDRFVRDGWLNLVGGCCGTTPAHIRAIAQMAGGRRPRIPASQRRTLFSGIDFVEASDDQRPLIVGERTNEVGSRKFKRLITEEKYEEASEIARQQVRGGAHILDVNLQNADRDELRDIDLFYEKLIRKVKAPIMIDTTDPIAVERALRYCQGKSIINSVNLEDGPEKFERIAPLARRYGAALIVGCIDEDRQQAQAITRERKLQIAKRSHKLLTEDFGISPEDILFDPLVFPCATGDRNYVGSAVETIEGIRLIKQELPDTKTILGISNVSFGLPDAGRETLNSVFLYHCTKAGLDLAIVNSEKLERYASIPEEERRLAEDLLYNRGDDPVAAFAAHFRTAKSRAPKNAQALPLDQRLANYIIEGSRDGLISDLDRKLREARPLDIINGPLMAGMEEVGRLFNNNELIVAEVLQSAEAMKAAVSHLERFMEKSETSVRGKILLATVKGDVHDIGKNLVDIILSNNGYTVINLGIKVPPETLIQAAHEHAPDAIGLSGLLVKSAQQMAVTAGDLKEAGISLPLLVGGAALSDRFTRTKIAPAYAATVAYAKDAMEGLDLLNRLMDPDARARLEAELQKRDRTLTAPKPTPQEAPVATRRSNSISLDLPIPPAPDLDRHVLDLANLDDVWSYINPQMLYGRHMGLKGRLPELLAAGDKKAVELEKNVEKVKAECRAGHMRAVVVYQFFEAEPDGNRIHLYAGRGASTPVHTFEFPRERRPDGRCLSDLVLPPVGDARDHIALFVTTAGEGIRELAEEAKQKGEYFRSHALQALALETAEAAAEWLHARLRAAWGFPDPEDLPRQGLFQARYRGKRYSFGYPACPDLESQAGLFQLLRPEEIGVQLTEGFMMDPEASVSALVFHHPDATYFSVGA</sequence>
<dbReference type="Gene3D" id="3.20.20.20">
    <property type="entry name" value="Dihydropteroate synthase-like"/>
    <property type="match status" value="1"/>
</dbReference>
<dbReference type="Gene3D" id="3.40.50.280">
    <property type="entry name" value="Cobalamin-binding domain"/>
    <property type="match status" value="1"/>
</dbReference>
<gene>
    <name evidence="31" type="ORF">A3F84_07380</name>
</gene>
<dbReference type="InterPro" id="IPR036724">
    <property type="entry name" value="Cobalamin-bd_sf"/>
</dbReference>
<feature type="binding site" description="axial binding residue" evidence="22">
    <location>
        <position position="729"/>
    </location>
    <ligand>
        <name>methylcob(III)alamin</name>
        <dbReference type="ChEBI" id="CHEBI:28115"/>
    </ligand>
    <ligandPart>
        <name>Co</name>
        <dbReference type="ChEBI" id="CHEBI:27638"/>
    </ligandPart>
</feature>
<feature type="domain" description="B12-binding N-terminal" evidence="30">
    <location>
        <begin position="623"/>
        <end position="716"/>
    </location>
</feature>
<evidence type="ECO:0000256" key="24">
    <source>
        <dbReference type="PROSITE-ProRule" id="PRU00333"/>
    </source>
</evidence>
<dbReference type="Pfam" id="PF00809">
    <property type="entry name" value="Pterin_bind"/>
    <property type="match status" value="1"/>
</dbReference>
<dbReference type="GO" id="GO:0031419">
    <property type="term" value="F:cobalamin binding"/>
    <property type="evidence" value="ECO:0007669"/>
    <property type="project" value="UniProtKB-UniRule"/>
</dbReference>
<evidence type="ECO:0000259" key="28">
    <source>
        <dbReference type="PROSITE" id="PS50974"/>
    </source>
</evidence>
<evidence type="ECO:0000256" key="2">
    <source>
        <dbReference type="ARBA" id="ARBA00001947"/>
    </source>
</evidence>
<evidence type="ECO:0000256" key="15">
    <source>
        <dbReference type="ARBA" id="ARBA00022833"/>
    </source>
</evidence>
<dbReference type="InterPro" id="IPR003726">
    <property type="entry name" value="HCY_dom"/>
</dbReference>
<accession>A0A1F6CBU7</accession>
<evidence type="ECO:0000256" key="16">
    <source>
        <dbReference type="ARBA" id="ARBA00023167"/>
    </source>
</evidence>
<keyword evidence="9 21" id="KW-0028">Amino-acid biosynthesis</keyword>
<name>A0A1F6CBU7_HANXR</name>
<evidence type="ECO:0000313" key="32">
    <source>
        <dbReference type="Proteomes" id="UP000178606"/>
    </source>
</evidence>
<feature type="binding site" evidence="22 24">
    <location>
        <position position="295"/>
    </location>
    <ligand>
        <name>Zn(2+)</name>
        <dbReference type="ChEBI" id="CHEBI:29105"/>
    </ligand>
</feature>
<evidence type="ECO:0000256" key="1">
    <source>
        <dbReference type="ARBA" id="ARBA00001700"/>
    </source>
</evidence>
<dbReference type="GO" id="GO:0008705">
    <property type="term" value="F:methionine synthase activity"/>
    <property type="evidence" value="ECO:0007669"/>
    <property type="project" value="UniProtKB-UniRule"/>
</dbReference>
<dbReference type="InterPro" id="IPR036589">
    <property type="entry name" value="HCY_dom_sf"/>
</dbReference>
<keyword evidence="8 21" id="KW-0489">Methyltransferase</keyword>
<dbReference type="SMART" id="SM01018">
    <property type="entry name" value="B12-binding_2"/>
    <property type="match status" value="1"/>
</dbReference>
<comment type="domain">
    <text evidence="21">Modular enzyme with four functionally distinct domains. The isolated Hcy-binding domain catalyzes methyl transfer from free methylcobalamin to homocysteine. The Hcy-binding domain in association with the pterin-binding domain catalyzes the methylation of cob(I)alamin by methyltetrahydrofolate and the methylation of homocysteine. The B12-binding domain binds the cofactor. The AdoMet activation domain binds S-adenosyl-L-methionine. Under aerobic conditions cob(I)alamin can be converted to inactive cob(II)alamin. Reductive methylation by S-adenosyl-L-methionine and flavodoxin regenerates methylcobalamin.</text>
</comment>
<keyword evidence="14" id="KW-0677">Repeat</keyword>
<evidence type="ECO:0000313" key="31">
    <source>
        <dbReference type="EMBL" id="OGG46656.1"/>
    </source>
</evidence>
<comment type="caution">
    <text evidence="31">The sequence shown here is derived from an EMBL/GenBank/DDBJ whole genome shotgun (WGS) entry which is preliminary data.</text>
</comment>
<dbReference type="InterPro" id="IPR003759">
    <property type="entry name" value="Cbl-bd_cap"/>
</dbReference>
<dbReference type="Proteomes" id="UP000178606">
    <property type="component" value="Unassembled WGS sequence"/>
</dbReference>
<keyword evidence="13 21" id="KW-0479">Metal-binding</keyword>
<evidence type="ECO:0000256" key="12">
    <source>
        <dbReference type="ARBA" id="ARBA00022691"/>
    </source>
</evidence>
<feature type="domain" description="Pterin-binding" evidence="27">
    <location>
        <begin position="339"/>
        <end position="598"/>
    </location>
</feature>
<dbReference type="InterPro" id="IPR037010">
    <property type="entry name" value="VitB12-dep_Met_synth_activ_sf"/>
</dbReference>
<feature type="binding site" evidence="23">
    <location>
        <position position="774"/>
    </location>
    <ligand>
        <name>methylcob(III)alamin</name>
        <dbReference type="ChEBI" id="CHEBI:28115"/>
    </ligand>
</feature>
<evidence type="ECO:0000256" key="4">
    <source>
        <dbReference type="ARBA" id="ARBA00005178"/>
    </source>
</evidence>
<dbReference type="PANTHER" id="PTHR45833:SF1">
    <property type="entry name" value="METHIONINE SYNTHASE"/>
    <property type="match status" value="1"/>
</dbReference>
<evidence type="ECO:0000256" key="11">
    <source>
        <dbReference type="ARBA" id="ARBA00022679"/>
    </source>
</evidence>
<feature type="domain" description="B12-binding" evidence="29">
    <location>
        <begin position="716"/>
        <end position="851"/>
    </location>
</feature>
<dbReference type="EMBL" id="MFKF01000289">
    <property type="protein sequence ID" value="OGG46656.1"/>
    <property type="molecule type" value="Genomic_DNA"/>
</dbReference>
<feature type="binding site" evidence="23">
    <location>
        <position position="830"/>
    </location>
    <ligand>
        <name>methylcob(III)alamin</name>
        <dbReference type="ChEBI" id="CHEBI:28115"/>
    </ligand>
</feature>
<dbReference type="PROSITE" id="PS50970">
    <property type="entry name" value="HCY"/>
    <property type="match status" value="1"/>
</dbReference>
<feature type="binding site" evidence="23">
    <location>
        <begin position="726"/>
        <end position="730"/>
    </location>
    <ligand>
        <name>methylcob(III)alamin</name>
        <dbReference type="ChEBI" id="CHEBI:28115"/>
    </ligand>
</feature>
<dbReference type="InterPro" id="IPR000489">
    <property type="entry name" value="Pterin-binding_dom"/>
</dbReference>
<dbReference type="Gene3D" id="3.10.196.10">
    <property type="entry name" value="Vitamin B12-dependent methionine synthase, activation domain"/>
    <property type="match status" value="1"/>
</dbReference>
<protein>
    <recommendedName>
        <fullName evidence="7 20">Methionine synthase</fullName>
        <ecNumber evidence="6 20">2.1.1.13</ecNumber>
    </recommendedName>
    <alternativeName>
        <fullName evidence="19 21">5-methyltetrahydrofolate--homocysteine methyltransferase</fullName>
    </alternativeName>
</protein>
<keyword evidence="12 21" id="KW-0949">S-adenosyl-L-methionine</keyword>
<evidence type="ECO:0000256" key="18">
    <source>
        <dbReference type="ARBA" id="ARBA00025552"/>
    </source>
</evidence>
<dbReference type="Gene3D" id="3.20.20.330">
    <property type="entry name" value="Homocysteine-binding-like domain"/>
    <property type="match status" value="1"/>
</dbReference>
<evidence type="ECO:0000259" key="27">
    <source>
        <dbReference type="PROSITE" id="PS50972"/>
    </source>
</evidence>
<keyword evidence="11 21" id="KW-0808">Transferase</keyword>
<dbReference type="PROSITE" id="PS50972">
    <property type="entry name" value="PTERIN_BINDING"/>
    <property type="match status" value="1"/>
</dbReference>
<evidence type="ECO:0000256" key="8">
    <source>
        <dbReference type="ARBA" id="ARBA00022603"/>
    </source>
</evidence>
<comment type="function">
    <text evidence="18 21">Catalyzes the transfer of a methyl group from methyl-cobalamin to homocysteine, yielding enzyme-bound cob(I)alamin and methionine. Subsequently, remethylates the cofactor using methyltetrahydrofolate.</text>
</comment>
<dbReference type="InterPro" id="IPR050554">
    <property type="entry name" value="Met_Synthase/Corrinoid"/>
</dbReference>
<dbReference type="SUPFAM" id="SSF56507">
    <property type="entry name" value="Methionine synthase activation domain-like"/>
    <property type="match status" value="1"/>
</dbReference>
<keyword evidence="10 21" id="KW-0846">Cobalamin</keyword>
<dbReference type="GO" id="GO:0046653">
    <property type="term" value="P:tetrahydrofolate metabolic process"/>
    <property type="evidence" value="ECO:0007669"/>
    <property type="project" value="TreeGrafter"/>
</dbReference>
<dbReference type="PROSITE" id="PS51332">
    <property type="entry name" value="B12_BINDING"/>
    <property type="match status" value="1"/>
</dbReference>
<dbReference type="PANTHER" id="PTHR45833">
    <property type="entry name" value="METHIONINE SYNTHASE"/>
    <property type="match status" value="1"/>
</dbReference>
<feature type="binding site" evidence="23">
    <location>
        <position position="1091"/>
    </location>
    <ligand>
        <name>S-adenosyl-L-methionine</name>
        <dbReference type="ChEBI" id="CHEBI:59789"/>
    </ligand>
</feature>
<evidence type="ECO:0000256" key="23">
    <source>
        <dbReference type="PIRSR" id="PIRSR000381-2"/>
    </source>
</evidence>
<dbReference type="SUPFAM" id="SSF52242">
    <property type="entry name" value="Cobalamin (vitamin B12)-binding domain"/>
    <property type="match status" value="1"/>
</dbReference>
<dbReference type="InterPro" id="IPR011822">
    <property type="entry name" value="MetH"/>
</dbReference>
<evidence type="ECO:0000256" key="25">
    <source>
        <dbReference type="SAM" id="MobiDB-lite"/>
    </source>
</evidence>
<dbReference type="SUPFAM" id="SSF51717">
    <property type="entry name" value="Dihydropteroate synthetase-like"/>
    <property type="match status" value="1"/>
</dbReference>
<evidence type="ECO:0000256" key="3">
    <source>
        <dbReference type="ARBA" id="ARBA00001956"/>
    </source>
</evidence>
<organism evidence="31 32">
    <name type="scientific">Handelsmanbacteria sp. (strain RIFCSPLOWO2_12_FULL_64_10)</name>
    <dbReference type="NCBI Taxonomy" id="1817868"/>
    <lineage>
        <taxon>Bacteria</taxon>
        <taxon>Candidatus Handelsmaniibacteriota</taxon>
    </lineage>
</organism>
<dbReference type="InterPro" id="IPR004223">
    <property type="entry name" value="VitB12-dep_Met_synth_activ_dom"/>
</dbReference>
<evidence type="ECO:0000256" key="9">
    <source>
        <dbReference type="ARBA" id="ARBA00022605"/>
    </source>
</evidence>
<dbReference type="GO" id="GO:0008270">
    <property type="term" value="F:zinc ion binding"/>
    <property type="evidence" value="ECO:0007669"/>
    <property type="project" value="UniProtKB-UniRule"/>
</dbReference>
<dbReference type="EC" id="2.1.1.13" evidence="6 20"/>
<comment type="cofactor">
    <cofactor evidence="2 21 24">
        <name>Zn(2+)</name>
        <dbReference type="ChEBI" id="CHEBI:29105"/>
    </cofactor>
</comment>
<reference evidence="31 32" key="1">
    <citation type="journal article" date="2016" name="Nat. Commun.">
        <title>Thousands of microbial genomes shed light on interconnected biogeochemical processes in an aquifer system.</title>
        <authorList>
            <person name="Anantharaman K."/>
            <person name="Brown C.T."/>
            <person name="Hug L.A."/>
            <person name="Sharon I."/>
            <person name="Castelle C.J."/>
            <person name="Probst A.J."/>
            <person name="Thomas B.C."/>
            <person name="Singh A."/>
            <person name="Wilkins M.J."/>
            <person name="Karaoz U."/>
            <person name="Brodie E.L."/>
            <person name="Williams K.H."/>
            <person name="Hubbard S.S."/>
            <person name="Banfield J.F."/>
        </authorList>
    </citation>
    <scope>NUCLEOTIDE SEQUENCE [LARGE SCALE GENOMIC DNA]</scope>
    <source>
        <strain evidence="32">RIFCSPLOWO2_12_FULL_64_10</strain>
    </source>
</reference>
<evidence type="ECO:0000259" key="30">
    <source>
        <dbReference type="PROSITE" id="PS51337"/>
    </source>
</evidence>
<evidence type="ECO:0000256" key="20">
    <source>
        <dbReference type="NCBIfam" id="TIGR02082"/>
    </source>
</evidence>
<comment type="similarity">
    <text evidence="5">Belongs to the vitamin-B12 dependent methionine synthase family.</text>
</comment>
<feature type="domain" description="Hcy-binding" evidence="26">
    <location>
        <begin position="7"/>
        <end position="309"/>
    </location>
</feature>
<keyword evidence="15 21" id="KW-0862">Zinc</keyword>
<dbReference type="PROSITE" id="PS51337">
    <property type="entry name" value="B12_BINDING_NTER"/>
    <property type="match status" value="1"/>
</dbReference>